<keyword evidence="2" id="KW-1185">Reference proteome</keyword>
<accession>A0ACC0FP41</accession>
<name>A0ACC0FP41_9ERIC</name>
<sequence length="106" mass="11251">MQSAKEKVSNVASEAKGKLDETKAKAEEKVGKATARTTEEERMAEEKRRAKEGEAKMGLHEAKAEHAADKLQGGHHHPVGTAAPMAGATAPTYPLGGNPPGHHKYT</sequence>
<reference evidence="1 2" key="1">
    <citation type="journal article" date="2022" name="Plant J.">
        <title>Chromosome-level genome of Camellia lanceoleosa provides a valuable resource for understanding genome evolution and self-incompatibility.</title>
        <authorList>
            <person name="Gong W."/>
            <person name="Xiao S."/>
            <person name="Wang L."/>
            <person name="Liao Z."/>
            <person name="Chang Y."/>
            <person name="Mo W."/>
            <person name="Hu G."/>
            <person name="Li W."/>
            <person name="Zhao G."/>
            <person name="Zhu H."/>
            <person name="Hu X."/>
            <person name="Ji K."/>
            <person name="Xiang X."/>
            <person name="Song Q."/>
            <person name="Yuan D."/>
            <person name="Jin S."/>
            <person name="Zhang L."/>
        </authorList>
    </citation>
    <scope>NUCLEOTIDE SEQUENCE [LARGE SCALE GENOMIC DNA]</scope>
    <source>
        <strain evidence="1">SQ_2022a</strain>
    </source>
</reference>
<organism evidence="1 2">
    <name type="scientific">Camellia lanceoleosa</name>
    <dbReference type="NCBI Taxonomy" id="1840588"/>
    <lineage>
        <taxon>Eukaryota</taxon>
        <taxon>Viridiplantae</taxon>
        <taxon>Streptophyta</taxon>
        <taxon>Embryophyta</taxon>
        <taxon>Tracheophyta</taxon>
        <taxon>Spermatophyta</taxon>
        <taxon>Magnoliopsida</taxon>
        <taxon>eudicotyledons</taxon>
        <taxon>Gunneridae</taxon>
        <taxon>Pentapetalae</taxon>
        <taxon>asterids</taxon>
        <taxon>Ericales</taxon>
        <taxon>Theaceae</taxon>
        <taxon>Camellia</taxon>
    </lineage>
</organism>
<evidence type="ECO:0000313" key="1">
    <source>
        <dbReference type="EMBL" id="KAI7989872.1"/>
    </source>
</evidence>
<dbReference type="Proteomes" id="UP001060215">
    <property type="component" value="Chromosome 14"/>
</dbReference>
<dbReference type="EMBL" id="CM045771">
    <property type="protein sequence ID" value="KAI7989872.1"/>
    <property type="molecule type" value="Genomic_DNA"/>
</dbReference>
<proteinExistence type="predicted"/>
<gene>
    <name evidence="1" type="ORF">LOK49_LG13G01790</name>
</gene>
<evidence type="ECO:0000313" key="2">
    <source>
        <dbReference type="Proteomes" id="UP001060215"/>
    </source>
</evidence>
<protein>
    <submittedName>
        <fullName evidence="1">Late embryogenesis abundant protein 6</fullName>
    </submittedName>
</protein>
<comment type="caution">
    <text evidence="1">The sequence shown here is derived from an EMBL/GenBank/DDBJ whole genome shotgun (WGS) entry which is preliminary data.</text>
</comment>